<feature type="domain" description="HPt" evidence="3">
    <location>
        <begin position="11"/>
        <end position="108"/>
    </location>
</feature>
<evidence type="ECO:0000313" key="5">
    <source>
        <dbReference type="Proteomes" id="UP000619033"/>
    </source>
</evidence>
<sequence length="108" mass="11489">MIDWNRVQALRDEVGADDFAEVVDLFLEEADEALGGLTARLAPAALQAALHFLKGSALNLGFAEFARLCQIGEKTPDKADLAAIQATYTVSKAAFAKGLARLPLSRTG</sequence>
<evidence type="ECO:0000259" key="3">
    <source>
        <dbReference type="PROSITE" id="PS50894"/>
    </source>
</evidence>
<evidence type="ECO:0000256" key="2">
    <source>
        <dbReference type="PROSITE-ProRule" id="PRU00110"/>
    </source>
</evidence>
<dbReference type="Pfam" id="PF01627">
    <property type="entry name" value="Hpt"/>
    <property type="match status" value="1"/>
</dbReference>
<dbReference type="GO" id="GO:0004672">
    <property type="term" value="F:protein kinase activity"/>
    <property type="evidence" value="ECO:0007669"/>
    <property type="project" value="UniProtKB-ARBA"/>
</dbReference>
<dbReference type="PROSITE" id="PS50894">
    <property type="entry name" value="HPT"/>
    <property type="match status" value="1"/>
</dbReference>
<keyword evidence="5" id="KW-1185">Reference proteome</keyword>
<comment type="caution">
    <text evidence="4">The sequence shown here is derived from an EMBL/GenBank/DDBJ whole genome shotgun (WGS) entry which is preliminary data.</text>
</comment>
<name>A0A8J7MU92_9RHOB</name>
<dbReference type="SUPFAM" id="SSF47226">
    <property type="entry name" value="Histidine-containing phosphotransfer domain, HPT domain"/>
    <property type="match status" value="1"/>
</dbReference>
<dbReference type="AlphaFoldDB" id="A0A8J7MU92"/>
<feature type="modified residue" description="Phosphohistidine" evidence="2">
    <location>
        <position position="51"/>
    </location>
</feature>
<dbReference type="EMBL" id="JAESVP010000006">
    <property type="protein sequence ID" value="MBL4929125.1"/>
    <property type="molecule type" value="Genomic_DNA"/>
</dbReference>
<organism evidence="4 5">
    <name type="scientific">Fuscibacter oryzae</name>
    <dbReference type="NCBI Taxonomy" id="2803939"/>
    <lineage>
        <taxon>Bacteria</taxon>
        <taxon>Pseudomonadati</taxon>
        <taxon>Pseudomonadota</taxon>
        <taxon>Alphaproteobacteria</taxon>
        <taxon>Rhodobacterales</taxon>
        <taxon>Paracoccaceae</taxon>
        <taxon>Fuscibacter</taxon>
    </lineage>
</organism>
<proteinExistence type="predicted"/>
<accession>A0A8J7MU92</accession>
<evidence type="ECO:0000313" key="4">
    <source>
        <dbReference type="EMBL" id="MBL4929125.1"/>
    </source>
</evidence>
<dbReference type="Proteomes" id="UP000619033">
    <property type="component" value="Unassembled WGS sequence"/>
</dbReference>
<dbReference type="GO" id="GO:0000160">
    <property type="term" value="P:phosphorelay signal transduction system"/>
    <property type="evidence" value="ECO:0007669"/>
    <property type="project" value="UniProtKB-KW"/>
</dbReference>
<gene>
    <name evidence="4" type="ORF">JI744_13505</name>
</gene>
<reference evidence="4" key="1">
    <citation type="submission" date="2021-01" db="EMBL/GenBank/DDBJ databases">
        <title>Genome seq and assembly of Tabrizicola sp. KVB23.</title>
        <authorList>
            <person name="Chhetri G."/>
        </authorList>
    </citation>
    <scope>NUCLEOTIDE SEQUENCE</scope>
    <source>
        <strain evidence="4">KVB23</strain>
    </source>
</reference>
<dbReference type="Gene3D" id="1.20.120.160">
    <property type="entry name" value="HPT domain"/>
    <property type="match status" value="1"/>
</dbReference>
<dbReference type="RefSeq" id="WP_202661659.1">
    <property type="nucleotide sequence ID" value="NZ_JAESVP010000006.1"/>
</dbReference>
<keyword evidence="2" id="KW-0597">Phosphoprotein</keyword>
<dbReference type="InterPro" id="IPR036641">
    <property type="entry name" value="HPT_dom_sf"/>
</dbReference>
<evidence type="ECO:0000256" key="1">
    <source>
        <dbReference type="ARBA" id="ARBA00023012"/>
    </source>
</evidence>
<protein>
    <submittedName>
        <fullName evidence="4">Hpt domain-containing protein</fullName>
    </submittedName>
</protein>
<dbReference type="InterPro" id="IPR008207">
    <property type="entry name" value="Sig_transdc_His_kin_Hpt_dom"/>
</dbReference>
<keyword evidence="1" id="KW-0902">Two-component regulatory system</keyword>